<evidence type="ECO:0000313" key="4">
    <source>
        <dbReference type="Proteomes" id="UP001642409"/>
    </source>
</evidence>
<sequence>MFESQYIIKAQSAVLFVSPMWKYFIFVNSDEIIFSGHINIENNLNIYYQANSFISQVGRQVPRQIRQVGRSGTYLNLMNPVYIHEYIQYGYYANAIAMLIIFPLTISYIEFCEKSTFELLILARKLLELYLNDLDVKGAVQFNQAEQEQLMKKTRKLQIFVSS</sequence>
<organism evidence="2">
    <name type="scientific">Hexamita inflata</name>
    <dbReference type="NCBI Taxonomy" id="28002"/>
    <lineage>
        <taxon>Eukaryota</taxon>
        <taxon>Metamonada</taxon>
        <taxon>Diplomonadida</taxon>
        <taxon>Hexamitidae</taxon>
        <taxon>Hexamitinae</taxon>
        <taxon>Hexamita</taxon>
    </lineage>
</organism>
<name>A0AA86RIP8_9EUKA</name>
<dbReference type="EMBL" id="CAXDID020000017">
    <property type="protein sequence ID" value="CAL5984349.1"/>
    <property type="molecule type" value="Genomic_DNA"/>
</dbReference>
<dbReference type="AlphaFoldDB" id="A0AA86RIP8"/>
<dbReference type="Proteomes" id="UP001642409">
    <property type="component" value="Unassembled WGS sequence"/>
</dbReference>
<keyword evidence="4" id="KW-1185">Reference proteome</keyword>
<protein>
    <submittedName>
        <fullName evidence="3">Hypothetical_protein</fullName>
    </submittedName>
</protein>
<dbReference type="EMBL" id="CATOUU010001186">
    <property type="protein sequence ID" value="CAI9978645.1"/>
    <property type="molecule type" value="Genomic_DNA"/>
</dbReference>
<evidence type="ECO:0000313" key="2">
    <source>
        <dbReference type="EMBL" id="CAI9978645.1"/>
    </source>
</evidence>
<gene>
    <name evidence="2" type="ORF">HINF_LOCUS66290</name>
    <name evidence="3" type="ORF">HINF_LOCUS8055</name>
</gene>
<evidence type="ECO:0000256" key="1">
    <source>
        <dbReference type="SAM" id="Phobius"/>
    </source>
</evidence>
<accession>A0AA86RIP8</accession>
<proteinExistence type="predicted"/>
<comment type="caution">
    <text evidence="2">The sequence shown here is derived from an EMBL/GenBank/DDBJ whole genome shotgun (WGS) entry which is preliminary data.</text>
</comment>
<feature type="transmembrane region" description="Helical" evidence="1">
    <location>
        <begin position="89"/>
        <end position="109"/>
    </location>
</feature>
<keyword evidence="1" id="KW-0472">Membrane</keyword>
<reference evidence="3 4" key="2">
    <citation type="submission" date="2024-07" db="EMBL/GenBank/DDBJ databases">
        <authorList>
            <person name="Akdeniz Z."/>
        </authorList>
    </citation>
    <scope>NUCLEOTIDE SEQUENCE [LARGE SCALE GENOMIC DNA]</scope>
</reference>
<reference evidence="2" key="1">
    <citation type="submission" date="2023-06" db="EMBL/GenBank/DDBJ databases">
        <authorList>
            <person name="Kurt Z."/>
        </authorList>
    </citation>
    <scope>NUCLEOTIDE SEQUENCE</scope>
</reference>
<keyword evidence="1" id="KW-1133">Transmembrane helix</keyword>
<evidence type="ECO:0000313" key="3">
    <source>
        <dbReference type="EMBL" id="CAL5984349.1"/>
    </source>
</evidence>
<keyword evidence="1" id="KW-0812">Transmembrane</keyword>